<sequence length="356" mass="39939">MSNILDSINTGVIYGKDIEKLFSFAKEKKFAIPAINCIGTDSINAALEAASIYRSPIIIQFSHGGSSFIAGKKMNCNKGAILGAISGALHVHNISKEYKIPVILHTDHCSKNILPWIDELLKESEKRFFNFGKPLFSSHMIDLSSEPLEENIKISKKYLEKMKRLNIILEIELGCTGGEEDGIIGEKANDNKLYTNPKDVCYAYENLTKVGSNFIVAASFGNCHGVYNPGNVKLKPCILQLSQEYVSKKFRLNKNPLNLVFHGGSGSSYEDIKKSIEYGVIKMNIDTDTQWATWNGVLNFYKKNKNYLKSQLGNPEGKNKPNKKFYDPRNWISHAKNSMIIKLKSIFKLLNSINVL</sequence>
<proteinExistence type="inferred from homology"/>
<dbReference type="Gene3D" id="3.20.20.70">
    <property type="entry name" value="Aldolase class I"/>
    <property type="match status" value="1"/>
</dbReference>
<evidence type="ECO:0000313" key="14">
    <source>
        <dbReference type="Proteomes" id="UP000000562"/>
    </source>
</evidence>
<dbReference type="NCBIfam" id="TIGR01520">
    <property type="entry name" value="FruBisAldo_II_A"/>
    <property type="match status" value="1"/>
</dbReference>
<evidence type="ECO:0000256" key="10">
    <source>
        <dbReference type="PIRSR" id="PIRSR001359-2"/>
    </source>
</evidence>
<comment type="cofactor">
    <cofactor evidence="11 12">
        <name>Zn(2+)</name>
        <dbReference type="ChEBI" id="CHEBI:29105"/>
    </cofactor>
    <text evidence="11 12">Binds 2 Zn(2+) ions per subunit. One is catalytic and the other provides a structural contribution.</text>
</comment>
<dbReference type="STRING" id="36870.gene:10368802"/>
<comment type="function">
    <text evidence="12">Catalyzes the aldol condensation of dihydroxyacetone phosphate (DHAP or glycerone-phosphate) with glyceraldehyde 3-phosphate (G3P) to form fructose 1,6-bisphosphate (FBP) in gluconeogenesis and the reverse reaction in glycolysis.</text>
</comment>
<evidence type="ECO:0000256" key="3">
    <source>
        <dbReference type="ARBA" id="ARBA00005812"/>
    </source>
</evidence>
<feature type="binding site" evidence="11">
    <location>
        <position position="108"/>
    </location>
    <ligand>
        <name>Zn(2+)</name>
        <dbReference type="ChEBI" id="CHEBI:29105"/>
        <label>1</label>
        <note>catalytic</note>
    </ligand>
</feature>
<feature type="binding site" evidence="10">
    <location>
        <begin position="263"/>
        <end position="265"/>
    </location>
    <ligand>
        <name>dihydroxyacetone phosphate</name>
        <dbReference type="ChEBI" id="CHEBI:57642"/>
    </ligand>
</feature>
<comment type="catalytic activity">
    <reaction evidence="1 12">
        <text>beta-D-fructose 1,6-bisphosphate = D-glyceraldehyde 3-phosphate + dihydroxyacetone phosphate</text>
        <dbReference type="Rhea" id="RHEA:14729"/>
        <dbReference type="ChEBI" id="CHEBI:32966"/>
        <dbReference type="ChEBI" id="CHEBI:57642"/>
        <dbReference type="ChEBI" id="CHEBI:59776"/>
        <dbReference type="EC" id="4.1.2.13"/>
    </reaction>
</comment>
<feature type="binding site" evidence="10">
    <location>
        <position position="225"/>
    </location>
    <ligand>
        <name>dihydroxyacetone phosphate</name>
        <dbReference type="ChEBI" id="CHEBI:57642"/>
    </ligand>
</feature>
<dbReference type="SUPFAM" id="SSF51569">
    <property type="entry name" value="Aldolase"/>
    <property type="match status" value="1"/>
</dbReference>
<name>Q8D2P8_WIGBR</name>
<dbReference type="NCBIfam" id="TIGR00167">
    <property type="entry name" value="cbbA"/>
    <property type="match status" value="1"/>
</dbReference>
<gene>
    <name evidence="13" type="primary">fba</name>
</gene>
<evidence type="ECO:0000256" key="4">
    <source>
        <dbReference type="ARBA" id="ARBA00013068"/>
    </source>
</evidence>
<keyword evidence="8 12" id="KW-0456">Lyase</keyword>
<dbReference type="OrthoDB" id="9803995at2"/>
<evidence type="ECO:0000256" key="12">
    <source>
        <dbReference type="RuleBase" id="RU366023"/>
    </source>
</evidence>
<comment type="pathway">
    <text evidence="2 12">Carbohydrate degradation; glycolysis; D-glyceraldehyde 3-phosphate and glycerone phosphate from D-glucose: step 4/4.</text>
</comment>
<dbReference type="Pfam" id="PF01116">
    <property type="entry name" value="F_bP_aldolase"/>
    <property type="match status" value="1"/>
</dbReference>
<feature type="binding site" evidence="10">
    <location>
        <begin position="284"/>
        <end position="287"/>
    </location>
    <ligand>
        <name>dihydroxyacetone phosphate</name>
        <dbReference type="ChEBI" id="CHEBI:57642"/>
    </ligand>
</feature>
<keyword evidence="5 11" id="KW-0479">Metal-binding</keyword>
<dbReference type="CDD" id="cd00946">
    <property type="entry name" value="FBP_aldolase_IIA"/>
    <property type="match status" value="1"/>
</dbReference>
<dbReference type="EMBL" id="BA000021">
    <property type="protein sequence ID" value="BAC24452.1"/>
    <property type="molecule type" value="Genomic_DNA"/>
</dbReference>
<evidence type="ECO:0000256" key="1">
    <source>
        <dbReference type="ARBA" id="ARBA00000441"/>
    </source>
</evidence>
<dbReference type="GO" id="GO:0004332">
    <property type="term" value="F:fructose-bisphosphate aldolase activity"/>
    <property type="evidence" value="ECO:0007669"/>
    <property type="project" value="UniProtKB-EC"/>
</dbReference>
<evidence type="ECO:0000256" key="7">
    <source>
        <dbReference type="ARBA" id="ARBA00023152"/>
    </source>
</evidence>
<dbReference type="PROSITE" id="PS00806">
    <property type="entry name" value="ALDOLASE_CLASS_II_2"/>
    <property type="match status" value="1"/>
</dbReference>
<evidence type="ECO:0000256" key="9">
    <source>
        <dbReference type="PIRSR" id="PIRSR001359-1"/>
    </source>
</evidence>
<feature type="binding site" evidence="11">
    <location>
        <position position="172"/>
    </location>
    <ligand>
        <name>Zn(2+)</name>
        <dbReference type="ChEBI" id="CHEBI:29105"/>
        <label>2</label>
    </ligand>
</feature>
<organism evidence="13 14">
    <name type="scientific">Wigglesworthia glossinidia brevipalpis</name>
    <dbReference type="NCBI Taxonomy" id="36870"/>
    <lineage>
        <taxon>Bacteria</taxon>
        <taxon>Pseudomonadati</taxon>
        <taxon>Pseudomonadota</taxon>
        <taxon>Gammaproteobacteria</taxon>
        <taxon>Enterobacterales</taxon>
        <taxon>Erwiniaceae</taxon>
        <taxon>Wigglesworthia</taxon>
    </lineage>
</organism>
<dbReference type="HOGENOM" id="CLU_036923_0_0_6"/>
<dbReference type="PROSITE" id="PS00602">
    <property type="entry name" value="ALDOLASE_CLASS_II_1"/>
    <property type="match status" value="1"/>
</dbReference>
<feature type="active site" description="Proton donor" evidence="9">
    <location>
        <position position="107"/>
    </location>
</feature>
<dbReference type="NCBIfam" id="NF006628">
    <property type="entry name" value="PRK09197.1"/>
    <property type="match status" value="1"/>
</dbReference>
<keyword evidence="14" id="KW-1185">Reference proteome</keyword>
<dbReference type="PANTHER" id="PTHR30559:SF0">
    <property type="entry name" value="FRUCTOSE-BISPHOSPHATE ALDOLASE"/>
    <property type="match status" value="1"/>
</dbReference>
<dbReference type="EC" id="4.1.2.13" evidence="4 12"/>
<dbReference type="eggNOG" id="COG0191">
    <property type="taxonomic scope" value="Bacteria"/>
</dbReference>
<protein>
    <recommendedName>
        <fullName evidence="4 12">Fructose-bisphosphate aldolase</fullName>
        <shortName evidence="12">FBP aldolase</shortName>
        <ecNumber evidence="4 12">4.1.2.13</ecNumber>
    </recommendedName>
</protein>
<dbReference type="GO" id="GO:0005829">
    <property type="term" value="C:cytosol"/>
    <property type="evidence" value="ECO:0007669"/>
    <property type="project" value="TreeGrafter"/>
</dbReference>
<dbReference type="KEGG" id="wbr:fba"/>
<evidence type="ECO:0000256" key="11">
    <source>
        <dbReference type="PIRSR" id="PIRSR001359-3"/>
    </source>
</evidence>
<evidence type="ECO:0000256" key="5">
    <source>
        <dbReference type="ARBA" id="ARBA00022723"/>
    </source>
</evidence>
<keyword evidence="6 11" id="KW-0862">Zinc</keyword>
<dbReference type="GO" id="GO:0006096">
    <property type="term" value="P:glycolytic process"/>
    <property type="evidence" value="ECO:0007669"/>
    <property type="project" value="UniProtKB-UniPathway"/>
</dbReference>
<dbReference type="Proteomes" id="UP000000562">
    <property type="component" value="Chromosome"/>
</dbReference>
<dbReference type="GO" id="GO:0008270">
    <property type="term" value="F:zinc ion binding"/>
    <property type="evidence" value="ECO:0007669"/>
    <property type="project" value="UniProtKB-UniRule"/>
</dbReference>
<feature type="binding site" evidence="11">
    <location>
        <position position="262"/>
    </location>
    <ligand>
        <name>Zn(2+)</name>
        <dbReference type="ChEBI" id="CHEBI:29105"/>
        <label>1</label>
        <note>catalytic</note>
    </ligand>
</feature>
<evidence type="ECO:0000313" key="13">
    <source>
        <dbReference type="EMBL" id="BAC24452.1"/>
    </source>
</evidence>
<dbReference type="InterPro" id="IPR000771">
    <property type="entry name" value="FBA_II"/>
</dbReference>
<dbReference type="InterPro" id="IPR013785">
    <property type="entry name" value="Aldolase_TIM"/>
</dbReference>
<feature type="binding site" evidence="11">
    <location>
        <position position="224"/>
    </location>
    <ligand>
        <name>Zn(2+)</name>
        <dbReference type="ChEBI" id="CHEBI:29105"/>
        <label>1</label>
        <note>catalytic</note>
    </ligand>
</feature>
<dbReference type="AlphaFoldDB" id="Q8D2P8"/>
<feature type="binding site" evidence="11">
    <location>
        <position position="142"/>
    </location>
    <ligand>
        <name>Zn(2+)</name>
        <dbReference type="ChEBI" id="CHEBI:29105"/>
        <label>2</label>
    </ligand>
</feature>
<evidence type="ECO:0000256" key="8">
    <source>
        <dbReference type="ARBA" id="ARBA00023239"/>
    </source>
</evidence>
<keyword evidence="7 12" id="KW-0324">Glycolysis</keyword>
<accession>Q8D2P8</accession>
<dbReference type="UniPathway" id="UPA00109">
    <property type="reaction ID" value="UER00183"/>
</dbReference>
<evidence type="ECO:0000256" key="6">
    <source>
        <dbReference type="ARBA" id="ARBA00022833"/>
    </source>
</evidence>
<dbReference type="InterPro" id="IPR006411">
    <property type="entry name" value="Fruct_bisP_bact"/>
</dbReference>
<dbReference type="PANTHER" id="PTHR30559">
    <property type="entry name" value="FRUCTOSE-BISPHOSPHATE ALDOLASE CLASS 2"/>
    <property type="match status" value="1"/>
</dbReference>
<dbReference type="PIRSF" id="PIRSF001359">
    <property type="entry name" value="F_bP_aldolase_II"/>
    <property type="match status" value="1"/>
</dbReference>
<reference evidence="13 14" key="1">
    <citation type="journal article" date="2002" name="Nat. Genet.">
        <title>Genome sequence of the endocellular obligate symbiont of tsetse flies, Wigglesworthia glossinidia.</title>
        <authorList>
            <person name="Akman L."/>
            <person name="Yamashita A."/>
            <person name="Watanabe H."/>
            <person name="Oshima K."/>
            <person name="Shiba T."/>
            <person name="Hattori M."/>
            <person name="Aksoy S."/>
        </authorList>
    </citation>
    <scope>NUCLEOTIDE SEQUENCE [LARGE SCALE GENOMIC DNA]</scope>
</reference>
<evidence type="ECO:0000256" key="2">
    <source>
        <dbReference type="ARBA" id="ARBA00004714"/>
    </source>
</evidence>
<dbReference type="GO" id="GO:0006094">
    <property type="term" value="P:gluconeogenesis"/>
    <property type="evidence" value="ECO:0007669"/>
    <property type="project" value="TreeGrafter"/>
</dbReference>
<comment type="similarity">
    <text evidence="3 12">Belongs to the class II fructose-bisphosphate aldolase family.</text>
</comment>